<organism evidence="2 3">
    <name type="scientific">Arthrobacter echini</name>
    <dbReference type="NCBI Taxonomy" id="1529066"/>
    <lineage>
        <taxon>Bacteria</taxon>
        <taxon>Bacillati</taxon>
        <taxon>Actinomycetota</taxon>
        <taxon>Actinomycetes</taxon>
        <taxon>Micrococcales</taxon>
        <taxon>Micrococcaceae</taxon>
        <taxon>Arthrobacter</taxon>
    </lineage>
</organism>
<name>A0A5D0XJN7_9MICC</name>
<dbReference type="Proteomes" id="UP000323410">
    <property type="component" value="Unassembled WGS sequence"/>
</dbReference>
<accession>A0A5D0XJN7</accession>
<evidence type="ECO:0000313" key="2">
    <source>
        <dbReference type="EMBL" id="TYC96306.1"/>
    </source>
</evidence>
<dbReference type="EMBL" id="VSLD01000013">
    <property type="protein sequence ID" value="TYC96306.1"/>
    <property type="molecule type" value="Genomic_DNA"/>
</dbReference>
<keyword evidence="1" id="KW-0812">Transmembrane</keyword>
<feature type="transmembrane region" description="Helical" evidence="1">
    <location>
        <begin position="37"/>
        <end position="59"/>
    </location>
</feature>
<keyword evidence="1" id="KW-0472">Membrane</keyword>
<sequence length="69" mass="7284">MSWKPNRTFLALFIGLVVSGAALILTLPAIFGPHESSQAMLTMILGGVTAIFAIGTILMRPQKHSSATS</sequence>
<evidence type="ECO:0000256" key="1">
    <source>
        <dbReference type="SAM" id="Phobius"/>
    </source>
</evidence>
<dbReference type="OrthoDB" id="5147322at2"/>
<dbReference type="AlphaFoldDB" id="A0A5D0XJN7"/>
<protein>
    <submittedName>
        <fullName evidence="2">Uncharacterized protein</fullName>
    </submittedName>
</protein>
<comment type="caution">
    <text evidence="2">The sequence shown here is derived from an EMBL/GenBank/DDBJ whole genome shotgun (WGS) entry which is preliminary data.</text>
</comment>
<keyword evidence="3" id="KW-1185">Reference proteome</keyword>
<keyword evidence="1" id="KW-1133">Transmembrane helix</keyword>
<feature type="transmembrane region" description="Helical" evidence="1">
    <location>
        <begin position="9"/>
        <end position="31"/>
    </location>
</feature>
<reference evidence="2 3" key="1">
    <citation type="submission" date="2019-08" db="EMBL/GenBank/DDBJ databases">
        <title>Genone of Arthrobacter echini P9.</title>
        <authorList>
            <person name="Bowman J.P."/>
        </authorList>
    </citation>
    <scope>NUCLEOTIDE SEQUENCE [LARGE SCALE GENOMIC DNA]</scope>
    <source>
        <strain evidence="2 3">P9</strain>
    </source>
</reference>
<proteinExistence type="predicted"/>
<evidence type="ECO:0000313" key="3">
    <source>
        <dbReference type="Proteomes" id="UP000323410"/>
    </source>
</evidence>
<dbReference type="RefSeq" id="WP_148601811.1">
    <property type="nucleotide sequence ID" value="NZ_VSLD01000013.1"/>
</dbReference>
<gene>
    <name evidence="2" type="ORF">FQ377_14040</name>
</gene>